<dbReference type="PANTHER" id="PTHR10046">
    <property type="entry name" value="ATP DEPENDENT LON PROTEASE FAMILY MEMBER"/>
    <property type="match status" value="1"/>
</dbReference>
<keyword evidence="2" id="KW-0472">Membrane</keyword>
<dbReference type="InterPro" id="IPR020568">
    <property type="entry name" value="Ribosomal_Su5_D2-typ_SF"/>
</dbReference>
<organism evidence="5 6">
    <name type="scientific">Sutcliffiella tianshenii</name>
    <dbReference type="NCBI Taxonomy" id="1463404"/>
    <lineage>
        <taxon>Bacteria</taxon>
        <taxon>Bacillati</taxon>
        <taxon>Bacillota</taxon>
        <taxon>Bacilli</taxon>
        <taxon>Bacillales</taxon>
        <taxon>Bacillaceae</taxon>
        <taxon>Sutcliffiella</taxon>
    </lineage>
</organism>
<keyword evidence="1" id="KW-0378">Hydrolase</keyword>
<dbReference type="EC" id="3.4.21.53" evidence="1"/>
<dbReference type="InterPro" id="IPR001478">
    <property type="entry name" value="PDZ"/>
</dbReference>
<dbReference type="Gene3D" id="2.30.42.10">
    <property type="match status" value="1"/>
</dbReference>
<dbReference type="InterPro" id="IPR014721">
    <property type="entry name" value="Ribsml_uS5_D2-typ_fold_subgr"/>
</dbReference>
<evidence type="ECO:0000259" key="4">
    <source>
        <dbReference type="PROSITE" id="PS51786"/>
    </source>
</evidence>
<dbReference type="SUPFAM" id="SSF50156">
    <property type="entry name" value="PDZ domain-like"/>
    <property type="match status" value="1"/>
</dbReference>
<feature type="domain" description="PDZ" evidence="3">
    <location>
        <begin position="101"/>
        <end position="170"/>
    </location>
</feature>
<dbReference type="Proteomes" id="UP000737402">
    <property type="component" value="Unassembled WGS sequence"/>
</dbReference>
<dbReference type="Pfam" id="PF05362">
    <property type="entry name" value="Lon_C"/>
    <property type="match status" value="1"/>
</dbReference>
<dbReference type="SMART" id="SM00228">
    <property type="entry name" value="PDZ"/>
    <property type="match status" value="1"/>
</dbReference>
<feature type="transmembrane region" description="Helical" evidence="2">
    <location>
        <begin position="9"/>
        <end position="29"/>
    </location>
</feature>
<evidence type="ECO:0000256" key="1">
    <source>
        <dbReference type="PROSITE-ProRule" id="PRU01122"/>
    </source>
</evidence>
<dbReference type="InterPro" id="IPR027065">
    <property type="entry name" value="Lon_Prtase"/>
</dbReference>
<evidence type="ECO:0000259" key="3">
    <source>
        <dbReference type="PROSITE" id="PS50106"/>
    </source>
</evidence>
<name>A0ABS2P455_9BACI</name>
<proteinExistence type="inferred from homology"/>
<dbReference type="EMBL" id="JAFBED010000010">
    <property type="protein sequence ID" value="MBM7621705.1"/>
    <property type="molecule type" value="Genomic_DNA"/>
</dbReference>
<evidence type="ECO:0000313" key="6">
    <source>
        <dbReference type="Proteomes" id="UP000737402"/>
    </source>
</evidence>
<accession>A0ABS2P455</accession>
<dbReference type="InterPro" id="IPR036034">
    <property type="entry name" value="PDZ_sf"/>
</dbReference>
<comment type="similarity">
    <text evidence="1">Belongs to the peptidase S16 family.</text>
</comment>
<dbReference type="PROSITE" id="PS50106">
    <property type="entry name" value="PDZ"/>
    <property type="match status" value="1"/>
</dbReference>
<dbReference type="PROSITE" id="PS51786">
    <property type="entry name" value="LON_PROTEOLYTIC"/>
    <property type="match status" value="1"/>
</dbReference>
<keyword evidence="6" id="KW-1185">Reference proteome</keyword>
<evidence type="ECO:0000313" key="5">
    <source>
        <dbReference type="EMBL" id="MBM7621705.1"/>
    </source>
</evidence>
<dbReference type="Pfam" id="PF13180">
    <property type="entry name" value="PDZ_2"/>
    <property type="match status" value="1"/>
</dbReference>
<feature type="domain" description="Lon proteolytic" evidence="4">
    <location>
        <begin position="230"/>
        <end position="337"/>
    </location>
</feature>
<gene>
    <name evidence="5" type="ORF">JOC95_003613</name>
</gene>
<reference evidence="5 6" key="1">
    <citation type="submission" date="2021-01" db="EMBL/GenBank/DDBJ databases">
        <title>Genomic Encyclopedia of Type Strains, Phase IV (KMG-IV): sequencing the most valuable type-strain genomes for metagenomic binning, comparative biology and taxonomic classification.</title>
        <authorList>
            <person name="Goeker M."/>
        </authorList>
    </citation>
    <scope>NUCLEOTIDE SEQUENCE [LARGE SCALE GENOMIC DNA]</scope>
    <source>
        <strain evidence="5 6">DSM 25879</strain>
    </source>
</reference>
<comment type="caution">
    <text evidence="5">The sequence shown here is derived from an EMBL/GenBank/DDBJ whole genome shotgun (WGS) entry which is preliminary data.</text>
</comment>
<feature type="active site" evidence="1">
    <location>
        <position position="235"/>
    </location>
</feature>
<dbReference type="NCBIfam" id="NF041438">
    <property type="entry name" value="SepM_fam_S16"/>
    <property type="match status" value="1"/>
</dbReference>
<feature type="active site" evidence="1">
    <location>
        <position position="280"/>
    </location>
</feature>
<protein>
    <recommendedName>
        <fullName evidence="1">endopeptidase La</fullName>
        <ecNumber evidence="1">3.4.21.53</ecNumber>
    </recommendedName>
</protein>
<keyword evidence="1" id="KW-0645">Protease</keyword>
<keyword evidence="1" id="KW-0720">Serine protease</keyword>
<dbReference type="InterPro" id="IPR008269">
    <property type="entry name" value="Lon_proteolytic"/>
</dbReference>
<keyword evidence="2" id="KW-1133">Transmembrane helix</keyword>
<dbReference type="RefSeq" id="WP_204418481.1">
    <property type="nucleotide sequence ID" value="NZ_JAFBED010000010.1"/>
</dbReference>
<comment type="catalytic activity">
    <reaction evidence="1">
        <text>Hydrolysis of proteins in presence of ATP.</text>
        <dbReference type="EC" id="3.4.21.53"/>
    </reaction>
</comment>
<dbReference type="Gene3D" id="3.30.230.10">
    <property type="match status" value="1"/>
</dbReference>
<dbReference type="SUPFAM" id="SSF54211">
    <property type="entry name" value="Ribosomal protein S5 domain 2-like"/>
    <property type="match status" value="1"/>
</dbReference>
<sequence length="340" mass="37440">MKSKMYRNSLIIGVIIAVVLNFVTLPYYVTRPGSAEELAPLVSVDGGDKDDAGSFMLTTVKMGKANVFTYAFAKFSDYQHIYPINQIRREDESDEEYNYRQLHMMENSKETAIKVAYAKAEKDVELISRGVYVFSVLEGMPAEGKLAIGDRITHINGEKTPTSEVFMEKVSAKKIGETIEVTYERQKKEETTSIKLAEHPEKEGSPGIGISLLTDYEITTDPEITIDTAQIGGPSAGLMFTLEVYNQLVEEDISKGYNIAGTGAINEKGEVLRIGGISQKIVAADNAGVDIFFAPNENGAGNSNYEEALVAAKDIKTKMKIVPVNTFDDAIAYLEKLKEK</sequence>
<keyword evidence="2" id="KW-0812">Transmembrane</keyword>
<evidence type="ECO:0000256" key="2">
    <source>
        <dbReference type="SAM" id="Phobius"/>
    </source>
</evidence>